<evidence type="ECO:0000313" key="2">
    <source>
        <dbReference type="EMBL" id="CCD03072.1"/>
    </source>
</evidence>
<feature type="region of interest" description="Disordered" evidence="1">
    <location>
        <begin position="1"/>
        <end position="23"/>
    </location>
</feature>
<dbReference type="KEGG" id="abs:AZOBR_p350088"/>
<accession>A0A9P1K007</accession>
<proteinExistence type="predicted"/>
<name>A0A9P1K007_9PROT</name>
<evidence type="ECO:0000313" key="3">
    <source>
        <dbReference type="Proteomes" id="UP000007319"/>
    </source>
</evidence>
<sequence>MVFMHTSPFRSGPAYSNAATVEL</sequence>
<evidence type="ECO:0000256" key="1">
    <source>
        <dbReference type="SAM" id="MobiDB-lite"/>
    </source>
</evidence>
<keyword evidence="3" id="KW-1185">Reference proteome</keyword>
<dbReference type="AlphaFoldDB" id="A0A9P1K007"/>
<reference evidence="2 3" key="1">
    <citation type="journal article" date="2011" name="PLoS Genet.">
        <title>Azospirillum genomes reveal transition of bacteria from aquatic to terrestrial environments.</title>
        <authorList>
            <person name="Wisniewski-Dye F."/>
            <person name="Borziak K."/>
            <person name="Khalsa-Moyers G."/>
            <person name="Alexandre G."/>
            <person name="Sukharnikov L.O."/>
            <person name="Wuichet K."/>
            <person name="Hurst G.B."/>
            <person name="McDonald W.H."/>
            <person name="Robertson J.S."/>
            <person name="Barbe V."/>
            <person name="Calteau A."/>
            <person name="Rouy Z."/>
            <person name="Mangenot S."/>
            <person name="Prigent-Combaret C."/>
            <person name="Normand P."/>
            <person name="Boyer M."/>
            <person name="Siguier P."/>
            <person name="Dessaux Y."/>
            <person name="Elmerich C."/>
            <person name="Condemine G."/>
            <person name="Krishnen G."/>
            <person name="Kennedy I."/>
            <person name="Paterson A.H."/>
            <person name="Gonzalez V."/>
            <person name="Mavingui P."/>
            <person name="Zhulin I.B."/>
        </authorList>
    </citation>
    <scope>NUCLEOTIDE SEQUENCE [LARGE SCALE GENOMIC DNA]</scope>
    <source>
        <strain evidence="2 3">Sp245</strain>
    </source>
</reference>
<dbReference type="Proteomes" id="UP000007319">
    <property type="component" value="Plasmid AZOBR_p3"/>
</dbReference>
<dbReference type="EMBL" id="HE577330">
    <property type="protein sequence ID" value="CCD03072.1"/>
    <property type="molecule type" value="Genomic_DNA"/>
</dbReference>
<organism evidence="2 3">
    <name type="scientific">Azospirillum baldaniorum</name>
    <dbReference type="NCBI Taxonomy" id="1064539"/>
    <lineage>
        <taxon>Bacteria</taxon>
        <taxon>Pseudomonadati</taxon>
        <taxon>Pseudomonadota</taxon>
        <taxon>Alphaproteobacteria</taxon>
        <taxon>Rhodospirillales</taxon>
        <taxon>Azospirillaceae</taxon>
        <taxon>Azospirillum</taxon>
    </lineage>
</organism>
<geneLocation type="plasmid" evidence="2 3">
    <name>AZOBR_p3</name>
</geneLocation>
<gene>
    <name evidence="2" type="ORF">AZOBR_p350088</name>
</gene>
<keyword evidence="2" id="KW-0614">Plasmid</keyword>
<protein>
    <submittedName>
        <fullName evidence="2">Uncharacterized protein</fullName>
    </submittedName>
</protein>